<organism evidence="1 2">
    <name type="scientific">Danaus chrysippus</name>
    <name type="common">African queen</name>
    <dbReference type="NCBI Taxonomy" id="151541"/>
    <lineage>
        <taxon>Eukaryota</taxon>
        <taxon>Metazoa</taxon>
        <taxon>Ecdysozoa</taxon>
        <taxon>Arthropoda</taxon>
        <taxon>Hexapoda</taxon>
        <taxon>Insecta</taxon>
        <taxon>Pterygota</taxon>
        <taxon>Neoptera</taxon>
        <taxon>Endopterygota</taxon>
        <taxon>Lepidoptera</taxon>
        <taxon>Glossata</taxon>
        <taxon>Ditrysia</taxon>
        <taxon>Papilionoidea</taxon>
        <taxon>Nymphalidae</taxon>
        <taxon>Danainae</taxon>
        <taxon>Danaini</taxon>
        <taxon>Danaina</taxon>
        <taxon>Danaus</taxon>
        <taxon>Anosia</taxon>
    </lineage>
</organism>
<evidence type="ECO:0000313" key="2">
    <source>
        <dbReference type="Proteomes" id="UP000789524"/>
    </source>
</evidence>
<proteinExistence type="predicted"/>
<protein>
    <submittedName>
        <fullName evidence="1">(African queen) hypothetical protein</fullName>
    </submittedName>
</protein>
<comment type="caution">
    <text evidence="1">The sequence shown here is derived from an EMBL/GenBank/DDBJ whole genome shotgun (WGS) entry which is preliminary data.</text>
</comment>
<evidence type="ECO:0000313" key="1">
    <source>
        <dbReference type="EMBL" id="CAG9561431.1"/>
    </source>
</evidence>
<keyword evidence="2" id="KW-1185">Reference proteome</keyword>
<dbReference type="Proteomes" id="UP000789524">
    <property type="component" value="Unassembled WGS sequence"/>
</dbReference>
<reference evidence="1" key="1">
    <citation type="submission" date="2021-09" db="EMBL/GenBank/DDBJ databases">
        <authorList>
            <person name="Martin H S."/>
        </authorList>
    </citation>
    <scope>NUCLEOTIDE SEQUENCE</scope>
</reference>
<sequence length="151" mass="17161">MPELPKFNKKETFLGVPSSGGLVKLSPAAARGVARHPCCIPFFFPPHPYLYLSFLYPSEPFSSIHPSRTHPATHWIMTVYAPSLSSAKKKSAYKNERVWGRAPLDVLWGNVSYGGVFFVHAYGIEKKNCTPTEAEVSFRYLQIYSFHFQFR</sequence>
<dbReference type="AlphaFoldDB" id="A0A8J2QF68"/>
<dbReference type="EMBL" id="CAKASE010000046">
    <property type="protein sequence ID" value="CAG9561431.1"/>
    <property type="molecule type" value="Genomic_DNA"/>
</dbReference>
<name>A0A8J2QF68_9NEOP</name>
<accession>A0A8J2QF68</accession>
<gene>
    <name evidence="1" type="ORF">DCHRY22_LOCUS2941</name>
</gene>